<dbReference type="InterPro" id="IPR000277">
    <property type="entry name" value="Cys/Met-Metab_PyrdxlP-dep_enz"/>
</dbReference>
<keyword evidence="2" id="KW-0808">Transferase</keyword>
<dbReference type="OrthoDB" id="2658945at2759"/>
<evidence type="ECO:0000256" key="1">
    <source>
        <dbReference type="ARBA" id="ARBA00001933"/>
    </source>
</evidence>
<evidence type="ECO:0000313" key="6">
    <source>
        <dbReference type="Proteomes" id="UP000053989"/>
    </source>
</evidence>
<protein>
    <submittedName>
        <fullName evidence="5">Uncharacterized protein</fullName>
    </submittedName>
</protein>
<evidence type="ECO:0000256" key="3">
    <source>
        <dbReference type="ARBA" id="ARBA00022898"/>
    </source>
</evidence>
<accession>A0A0C2ZYH9</accession>
<dbReference type="GO" id="GO:0006535">
    <property type="term" value="P:cysteine biosynthetic process from serine"/>
    <property type="evidence" value="ECO:0007669"/>
    <property type="project" value="TreeGrafter"/>
</dbReference>
<gene>
    <name evidence="5" type="ORF">SCLCIDRAFT_1219411</name>
</gene>
<dbReference type="EMBL" id="KN822100">
    <property type="protein sequence ID" value="KIM57507.1"/>
    <property type="molecule type" value="Genomic_DNA"/>
</dbReference>
<dbReference type="Pfam" id="PF01053">
    <property type="entry name" value="Cys_Met_Meta_PP"/>
    <property type="match status" value="1"/>
</dbReference>
<dbReference type="GO" id="GO:0005737">
    <property type="term" value="C:cytoplasm"/>
    <property type="evidence" value="ECO:0007669"/>
    <property type="project" value="TreeGrafter"/>
</dbReference>
<dbReference type="GO" id="GO:0071269">
    <property type="term" value="P:L-homocysteine biosynthetic process"/>
    <property type="evidence" value="ECO:0007669"/>
    <property type="project" value="TreeGrafter"/>
</dbReference>
<dbReference type="AlphaFoldDB" id="A0A0C2ZYH9"/>
<dbReference type="PANTHER" id="PTHR43797:SF2">
    <property type="entry name" value="HOMOCYSTEINE_CYSTEINE SYNTHASE"/>
    <property type="match status" value="1"/>
</dbReference>
<dbReference type="HOGENOM" id="CLU_1647830_0_0_1"/>
<evidence type="ECO:0000256" key="4">
    <source>
        <dbReference type="RuleBase" id="RU362118"/>
    </source>
</evidence>
<dbReference type="STRING" id="1036808.A0A0C2ZYH9"/>
<organism evidence="5 6">
    <name type="scientific">Scleroderma citrinum Foug A</name>
    <dbReference type="NCBI Taxonomy" id="1036808"/>
    <lineage>
        <taxon>Eukaryota</taxon>
        <taxon>Fungi</taxon>
        <taxon>Dikarya</taxon>
        <taxon>Basidiomycota</taxon>
        <taxon>Agaricomycotina</taxon>
        <taxon>Agaricomycetes</taxon>
        <taxon>Agaricomycetidae</taxon>
        <taxon>Boletales</taxon>
        <taxon>Sclerodermatineae</taxon>
        <taxon>Sclerodermataceae</taxon>
        <taxon>Scleroderma</taxon>
    </lineage>
</organism>
<dbReference type="GO" id="GO:0030170">
    <property type="term" value="F:pyridoxal phosphate binding"/>
    <property type="evidence" value="ECO:0007669"/>
    <property type="project" value="InterPro"/>
</dbReference>
<proteinExistence type="inferred from homology"/>
<dbReference type="InParanoid" id="A0A0C2ZYH9"/>
<dbReference type="PANTHER" id="PTHR43797">
    <property type="entry name" value="HOMOCYSTEINE/CYSTEINE SYNTHASE"/>
    <property type="match status" value="1"/>
</dbReference>
<name>A0A0C2ZYH9_9AGAM</name>
<dbReference type="SUPFAM" id="SSF53383">
    <property type="entry name" value="PLP-dependent transferases"/>
    <property type="match status" value="1"/>
</dbReference>
<sequence>MGGYLICPIALGTDIVVHSMTKWIGRHGNTIAGAVIDSGKFDWTRSGKFPSFTEPSEGYHGLIFSETFGNTTFAMKLRVKLLRDIGPTLNPFGAFLLIQGLETLSLHGQKYSDNALELAKWAPTSTCSYLFSVDICIGNRYLLNYSKVSWVSYPGLPSHKY</sequence>
<dbReference type="InterPro" id="IPR015424">
    <property type="entry name" value="PyrdxlP-dep_Trfase"/>
</dbReference>
<reference evidence="5 6" key="1">
    <citation type="submission" date="2014-04" db="EMBL/GenBank/DDBJ databases">
        <authorList>
            <consortium name="DOE Joint Genome Institute"/>
            <person name="Kuo A."/>
            <person name="Kohler A."/>
            <person name="Nagy L.G."/>
            <person name="Floudas D."/>
            <person name="Copeland A."/>
            <person name="Barry K.W."/>
            <person name="Cichocki N."/>
            <person name="Veneault-Fourrey C."/>
            <person name="LaButti K."/>
            <person name="Lindquist E.A."/>
            <person name="Lipzen A."/>
            <person name="Lundell T."/>
            <person name="Morin E."/>
            <person name="Murat C."/>
            <person name="Sun H."/>
            <person name="Tunlid A."/>
            <person name="Henrissat B."/>
            <person name="Grigoriev I.V."/>
            <person name="Hibbett D.S."/>
            <person name="Martin F."/>
            <person name="Nordberg H.P."/>
            <person name="Cantor M.N."/>
            <person name="Hua S.X."/>
        </authorList>
    </citation>
    <scope>NUCLEOTIDE SEQUENCE [LARGE SCALE GENOMIC DNA]</scope>
    <source>
        <strain evidence="5 6">Foug A</strain>
    </source>
</reference>
<keyword evidence="3 4" id="KW-0663">Pyridoxal phosphate</keyword>
<keyword evidence="6" id="KW-1185">Reference proteome</keyword>
<dbReference type="Gene3D" id="3.40.640.10">
    <property type="entry name" value="Type I PLP-dependent aspartate aminotransferase-like (Major domain)"/>
    <property type="match status" value="1"/>
</dbReference>
<reference evidence="6" key="2">
    <citation type="submission" date="2015-01" db="EMBL/GenBank/DDBJ databases">
        <title>Evolutionary Origins and Diversification of the Mycorrhizal Mutualists.</title>
        <authorList>
            <consortium name="DOE Joint Genome Institute"/>
            <consortium name="Mycorrhizal Genomics Consortium"/>
            <person name="Kohler A."/>
            <person name="Kuo A."/>
            <person name="Nagy L.G."/>
            <person name="Floudas D."/>
            <person name="Copeland A."/>
            <person name="Barry K.W."/>
            <person name="Cichocki N."/>
            <person name="Veneault-Fourrey C."/>
            <person name="LaButti K."/>
            <person name="Lindquist E.A."/>
            <person name="Lipzen A."/>
            <person name="Lundell T."/>
            <person name="Morin E."/>
            <person name="Murat C."/>
            <person name="Riley R."/>
            <person name="Ohm R."/>
            <person name="Sun H."/>
            <person name="Tunlid A."/>
            <person name="Henrissat B."/>
            <person name="Grigoriev I.V."/>
            <person name="Hibbett D.S."/>
            <person name="Martin F."/>
        </authorList>
    </citation>
    <scope>NUCLEOTIDE SEQUENCE [LARGE SCALE GENOMIC DNA]</scope>
    <source>
        <strain evidence="6">Foug A</strain>
    </source>
</reference>
<dbReference type="InterPro" id="IPR006235">
    <property type="entry name" value="OAc-hSer/O-AcSer_sulfhydrylase"/>
</dbReference>
<dbReference type="GO" id="GO:0019346">
    <property type="term" value="P:transsulfuration"/>
    <property type="evidence" value="ECO:0007669"/>
    <property type="project" value="InterPro"/>
</dbReference>
<dbReference type="GO" id="GO:0004124">
    <property type="term" value="F:cysteine synthase activity"/>
    <property type="evidence" value="ECO:0007669"/>
    <property type="project" value="TreeGrafter"/>
</dbReference>
<comment type="similarity">
    <text evidence="4">Belongs to the trans-sulfuration enzymes family.</text>
</comment>
<dbReference type="InterPro" id="IPR015421">
    <property type="entry name" value="PyrdxlP-dep_Trfase_major"/>
</dbReference>
<dbReference type="GO" id="GO:0003961">
    <property type="term" value="F:O-acetylhomoserine aminocarboxypropyltransferase activity"/>
    <property type="evidence" value="ECO:0007669"/>
    <property type="project" value="TreeGrafter"/>
</dbReference>
<feature type="non-terminal residue" evidence="5">
    <location>
        <position position="161"/>
    </location>
</feature>
<evidence type="ECO:0000313" key="5">
    <source>
        <dbReference type="EMBL" id="KIM57507.1"/>
    </source>
</evidence>
<evidence type="ECO:0000256" key="2">
    <source>
        <dbReference type="ARBA" id="ARBA00022679"/>
    </source>
</evidence>
<comment type="cofactor">
    <cofactor evidence="1 4">
        <name>pyridoxal 5'-phosphate</name>
        <dbReference type="ChEBI" id="CHEBI:597326"/>
    </cofactor>
</comment>
<dbReference type="Proteomes" id="UP000053989">
    <property type="component" value="Unassembled WGS sequence"/>
</dbReference>